<organism evidence="2 3">
    <name type="scientific">Candidatus Lloydbacteria bacterium RIFOXYC12_FULL_46_25</name>
    <dbReference type="NCBI Taxonomy" id="1798670"/>
    <lineage>
        <taxon>Bacteria</taxon>
        <taxon>Candidatus Lloydiibacteriota</taxon>
    </lineage>
</organism>
<accession>A0A1G2E257</accession>
<keyword evidence="1" id="KW-0812">Transmembrane</keyword>
<reference evidence="2 3" key="1">
    <citation type="journal article" date="2016" name="Nat. Commun.">
        <title>Thousands of microbial genomes shed light on interconnected biogeochemical processes in an aquifer system.</title>
        <authorList>
            <person name="Anantharaman K."/>
            <person name="Brown C.T."/>
            <person name="Hug L.A."/>
            <person name="Sharon I."/>
            <person name="Castelle C.J."/>
            <person name="Probst A.J."/>
            <person name="Thomas B.C."/>
            <person name="Singh A."/>
            <person name="Wilkins M.J."/>
            <person name="Karaoz U."/>
            <person name="Brodie E.L."/>
            <person name="Williams K.H."/>
            <person name="Hubbard S.S."/>
            <person name="Banfield J.F."/>
        </authorList>
    </citation>
    <scope>NUCLEOTIDE SEQUENCE [LARGE SCALE GENOMIC DNA]</scope>
</reference>
<keyword evidence="1" id="KW-0472">Membrane</keyword>
<comment type="caution">
    <text evidence="2">The sequence shown here is derived from an EMBL/GenBank/DDBJ whole genome shotgun (WGS) entry which is preliminary data.</text>
</comment>
<gene>
    <name evidence="2" type="ORF">A2494_02825</name>
</gene>
<feature type="transmembrane region" description="Helical" evidence="1">
    <location>
        <begin position="280"/>
        <end position="297"/>
    </location>
</feature>
<feature type="transmembrane region" description="Helical" evidence="1">
    <location>
        <begin position="128"/>
        <end position="151"/>
    </location>
</feature>
<dbReference type="AlphaFoldDB" id="A0A1G2E257"/>
<dbReference type="PANTHER" id="PTHR30238">
    <property type="entry name" value="MEMBRANE BOUND PREDICTED REDOX MODULATOR"/>
    <property type="match status" value="1"/>
</dbReference>
<evidence type="ECO:0000256" key="1">
    <source>
        <dbReference type="SAM" id="Phobius"/>
    </source>
</evidence>
<dbReference type="PANTHER" id="PTHR30238:SF4">
    <property type="entry name" value="SLL1022 PROTEIN"/>
    <property type="match status" value="1"/>
</dbReference>
<evidence type="ECO:0000313" key="2">
    <source>
        <dbReference type="EMBL" id="OGZ19835.1"/>
    </source>
</evidence>
<proteinExistence type="predicted"/>
<feature type="transmembrane region" description="Helical" evidence="1">
    <location>
        <begin position="224"/>
        <end position="244"/>
    </location>
</feature>
<protein>
    <recommendedName>
        <fullName evidence="4">DUF475 domain-containing protein</fullName>
    </recommendedName>
</protein>
<feature type="transmembrane region" description="Helical" evidence="1">
    <location>
        <begin position="6"/>
        <end position="22"/>
    </location>
</feature>
<feature type="transmembrane region" description="Helical" evidence="1">
    <location>
        <begin position="97"/>
        <end position="116"/>
    </location>
</feature>
<evidence type="ECO:0008006" key="4">
    <source>
        <dbReference type="Google" id="ProtNLM"/>
    </source>
</evidence>
<dbReference type="NCBIfam" id="NF010612">
    <property type="entry name" value="PRK14013.1-2"/>
    <property type="match status" value="1"/>
</dbReference>
<feature type="transmembrane region" description="Helical" evidence="1">
    <location>
        <begin position="43"/>
        <end position="66"/>
    </location>
</feature>
<dbReference type="EMBL" id="MHLU01000039">
    <property type="protein sequence ID" value="OGZ19835.1"/>
    <property type="molecule type" value="Genomic_DNA"/>
</dbReference>
<evidence type="ECO:0000313" key="3">
    <source>
        <dbReference type="Proteomes" id="UP000178106"/>
    </source>
</evidence>
<feature type="transmembrane region" description="Helical" evidence="1">
    <location>
        <begin position="256"/>
        <end position="274"/>
    </location>
</feature>
<dbReference type="InterPro" id="IPR007427">
    <property type="entry name" value="DUF475"/>
</dbReference>
<keyword evidence="1" id="KW-1133">Transmembrane helix</keyword>
<name>A0A1G2E257_9BACT</name>
<dbReference type="Proteomes" id="UP000178106">
    <property type="component" value="Unassembled WGS sequence"/>
</dbReference>
<dbReference type="Pfam" id="PF04332">
    <property type="entry name" value="DUF475"/>
    <property type="match status" value="1"/>
</dbReference>
<sequence length="306" mass="34072">MDIFTAILIIMGLVVFESINSIDNAVINAEVLTGVGTKARKWFLTWGMFFAVVVVRGLLPFLIVWATVPQLGIWDTITATFSSDPVVIDAIEHSAPMLLLGAGVFLLFLFLHWLFLEPKVFGLRTEKFFFANGVWFFAIASIILTTIVWQTMISDPLLAFGATIGSSAFFILNGFKQNAEKAEIELRSAKRSDVSKIIYLEMIDMAFSVDGVLGAFAFTLSIPLILIGNGIGAFVVRWMTISNIENIKKYVFLKHGAMYSIFFLGLIMIAHGFGIHIPEYVSPLITFFIIGIFFIKSRRQISLTIA</sequence>